<gene>
    <name evidence="2" type="ORF">EHQ95_15190</name>
</gene>
<feature type="signal peptide" evidence="1">
    <location>
        <begin position="1"/>
        <end position="18"/>
    </location>
</feature>
<dbReference type="EMBL" id="RQHF01000032">
    <property type="protein sequence ID" value="TGM51239.1"/>
    <property type="molecule type" value="Genomic_DNA"/>
</dbReference>
<protein>
    <submittedName>
        <fullName evidence="2">Uncharacterized protein</fullName>
    </submittedName>
</protein>
<proteinExistence type="predicted"/>
<evidence type="ECO:0000256" key="1">
    <source>
        <dbReference type="SAM" id="SignalP"/>
    </source>
</evidence>
<feature type="chain" id="PRO_5046092684" evidence="1">
    <location>
        <begin position="19"/>
        <end position="306"/>
    </location>
</feature>
<accession>A0ABY2NL20</accession>
<name>A0ABY2NL20_9LEPT</name>
<organism evidence="2 3">
    <name type="scientific">Leptospira vanthielii</name>
    <dbReference type="NCBI Taxonomy" id="293085"/>
    <lineage>
        <taxon>Bacteria</taxon>
        <taxon>Pseudomonadati</taxon>
        <taxon>Spirochaetota</taxon>
        <taxon>Spirochaetia</taxon>
        <taxon>Leptospirales</taxon>
        <taxon>Leptospiraceae</taxon>
        <taxon>Leptospira</taxon>
    </lineage>
</organism>
<dbReference type="Proteomes" id="UP000298112">
    <property type="component" value="Unassembled WGS sequence"/>
</dbReference>
<dbReference type="RefSeq" id="WP_135660095.1">
    <property type="nucleotide sequence ID" value="NZ_RQHF01000032.1"/>
</dbReference>
<evidence type="ECO:0000313" key="3">
    <source>
        <dbReference type="Proteomes" id="UP000298112"/>
    </source>
</evidence>
<keyword evidence="1" id="KW-0732">Signal</keyword>
<sequence length="306" mass="35716">MKKISLILLLLVAFQIKAEEEIDNIRKTAKTEFGFKVMKFDFVPHEYSSNDFSNASKKPLNGNSGTIYPFFLKYNDLSKKYGIEFDILSYNIANPDYNLQSASRNGINVTNIDFGNIRRDEFNLNYLHYYNPSQPTLFYFGLGIKKIDRLSQDRSNVFSYEEKINTIGLKIPLRSTIQLANNLNLNLAFDPYYTLGQRSYRDERAYNYIASDGMTYPYVRILLEDRTTFTQIHGFDSEVSLVYSFLENYKISLGYIYSKSHITLKNNSDKMFSYFGYGNNVYLNNIVNSMKTDHFRSIYLSVSYIF</sequence>
<evidence type="ECO:0000313" key="2">
    <source>
        <dbReference type="EMBL" id="TGM51239.1"/>
    </source>
</evidence>
<reference evidence="3" key="1">
    <citation type="journal article" date="2019" name="PLoS Negl. Trop. Dis.">
        <title>Revisiting the worldwide diversity of Leptospira species in the environment.</title>
        <authorList>
            <person name="Vincent A.T."/>
            <person name="Schiettekatte O."/>
            <person name="Bourhy P."/>
            <person name="Veyrier F.J."/>
            <person name="Picardeau M."/>
        </authorList>
    </citation>
    <scope>NUCLEOTIDE SEQUENCE [LARGE SCALE GENOMIC DNA]</scope>
    <source>
        <strain evidence="3">201601955</strain>
    </source>
</reference>
<keyword evidence="3" id="KW-1185">Reference proteome</keyword>
<comment type="caution">
    <text evidence="2">The sequence shown here is derived from an EMBL/GenBank/DDBJ whole genome shotgun (WGS) entry which is preliminary data.</text>
</comment>